<comment type="caution">
    <text evidence="7">The sequence shown here is derived from an EMBL/GenBank/DDBJ whole genome shotgun (WGS) entry which is preliminary data.</text>
</comment>
<keyword evidence="8" id="KW-1185">Reference proteome</keyword>
<keyword evidence="3 7" id="KW-0067">ATP-binding</keyword>
<dbReference type="InterPro" id="IPR003439">
    <property type="entry name" value="ABC_transporter-like_ATP-bd"/>
</dbReference>
<dbReference type="NCBIfam" id="NF010068">
    <property type="entry name" value="PRK13548.1"/>
    <property type="match status" value="1"/>
</dbReference>
<dbReference type="Gene3D" id="3.40.50.300">
    <property type="entry name" value="P-loop containing nucleotide triphosphate hydrolases"/>
    <property type="match status" value="1"/>
</dbReference>
<keyword evidence="4" id="KW-1278">Translocase</keyword>
<organism evidence="7 8">
    <name type="scientific">Oceanisphaera ostreae</name>
    <dbReference type="NCBI Taxonomy" id="914151"/>
    <lineage>
        <taxon>Bacteria</taxon>
        <taxon>Pseudomonadati</taxon>
        <taxon>Pseudomonadota</taxon>
        <taxon>Gammaproteobacteria</taxon>
        <taxon>Aeromonadales</taxon>
        <taxon>Aeromonadaceae</taxon>
        <taxon>Oceanisphaera</taxon>
    </lineage>
</organism>
<dbReference type="Proteomes" id="UP001597048">
    <property type="component" value="Unassembled WGS sequence"/>
</dbReference>
<dbReference type="InterPro" id="IPR027417">
    <property type="entry name" value="P-loop_NTPase"/>
</dbReference>
<protein>
    <submittedName>
        <fullName evidence="7">Heme ABC transporter ATP-binding protein</fullName>
    </submittedName>
</protein>
<keyword evidence="1" id="KW-0813">Transport</keyword>
<keyword evidence="2" id="KW-0547">Nucleotide-binding</keyword>
<dbReference type="PANTHER" id="PTHR42794:SF1">
    <property type="entry name" value="HEMIN IMPORT ATP-BINDING PROTEIN HMUV"/>
    <property type="match status" value="1"/>
</dbReference>
<evidence type="ECO:0000256" key="4">
    <source>
        <dbReference type="ARBA" id="ARBA00022967"/>
    </source>
</evidence>
<proteinExistence type="predicted"/>
<feature type="domain" description="ABC transporter" evidence="6">
    <location>
        <begin position="15"/>
        <end position="250"/>
    </location>
</feature>
<gene>
    <name evidence="7" type="ORF">ACFQ1C_05795</name>
</gene>
<evidence type="ECO:0000256" key="1">
    <source>
        <dbReference type="ARBA" id="ARBA00022448"/>
    </source>
</evidence>
<dbReference type="CDD" id="cd03214">
    <property type="entry name" value="ABC_Iron-Siderophores_B12_Hemin"/>
    <property type="match status" value="1"/>
</dbReference>
<evidence type="ECO:0000256" key="2">
    <source>
        <dbReference type="ARBA" id="ARBA00022741"/>
    </source>
</evidence>
<dbReference type="GO" id="GO:0005524">
    <property type="term" value="F:ATP binding"/>
    <property type="evidence" value="ECO:0007669"/>
    <property type="project" value="UniProtKB-KW"/>
</dbReference>
<evidence type="ECO:0000259" key="6">
    <source>
        <dbReference type="PROSITE" id="PS50893"/>
    </source>
</evidence>
<evidence type="ECO:0000313" key="7">
    <source>
        <dbReference type="EMBL" id="MFD1007663.1"/>
    </source>
</evidence>
<dbReference type="SUPFAM" id="SSF52540">
    <property type="entry name" value="P-loop containing nucleoside triphosphate hydrolases"/>
    <property type="match status" value="1"/>
</dbReference>
<dbReference type="SMART" id="SM00382">
    <property type="entry name" value="AAA"/>
    <property type="match status" value="1"/>
</dbReference>
<evidence type="ECO:0000313" key="8">
    <source>
        <dbReference type="Proteomes" id="UP001597048"/>
    </source>
</evidence>
<name>A0ABW3KFA0_9GAMM</name>
<dbReference type="EMBL" id="JBHTJS010000019">
    <property type="protein sequence ID" value="MFD1007663.1"/>
    <property type="molecule type" value="Genomic_DNA"/>
</dbReference>
<sequence>MTHTKDTAYLNKPLLDIKQLSLTLQRRQLLTDIDLQLHAGQVTVLIGPNGAGKSTLFKCIAGEHSPRGHMLLFGRERALWSRQALARQLAVLPQQSGLQFPFLAQEVVSLGRIPHNSSERENLPIIEQAMQRAQVWHLREAPYPQLSGGEKQRVHFARILAQLTGSEKQRILLLDEPTSALDLGQQHLLLSEAHRLAADGCAVLVIVHDLNLAARYGNQLVLLHNGRIASVGCPEQVLTPANVEQYFGYKAQLLQSPDGHQVLV</sequence>
<evidence type="ECO:0000256" key="5">
    <source>
        <dbReference type="ARBA" id="ARBA00037066"/>
    </source>
</evidence>
<dbReference type="PROSITE" id="PS50893">
    <property type="entry name" value="ABC_TRANSPORTER_2"/>
    <property type="match status" value="1"/>
</dbReference>
<dbReference type="PANTHER" id="PTHR42794">
    <property type="entry name" value="HEMIN IMPORT ATP-BINDING PROTEIN HMUV"/>
    <property type="match status" value="1"/>
</dbReference>
<accession>A0ABW3KFA0</accession>
<dbReference type="InterPro" id="IPR003593">
    <property type="entry name" value="AAA+_ATPase"/>
</dbReference>
<dbReference type="Pfam" id="PF00005">
    <property type="entry name" value="ABC_tran"/>
    <property type="match status" value="1"/>
</dbReference>
<dbReference type="RefSeq" id="WP_379557656.1">
    <property type="nucleotide sequence ID" value="NZ_JBHTJS010000019.1"/>
</dbReference>
<reference evidence="8" key="1">
    <citation type="journal article" date="2019" name="Int. J. Syst. Evol. Microbiol.">
        <title>The Global Catalogue of Microorganisms (GCM) 10K type strain sequencing project: providing services to taxonomists for standard genome sequencing and annotation.</title>
        <authorList>
            <consortium name="The Broad Institute Genomics Platform"/>
            <consortium name="The Broad Institute Genome Sequencing Center for Infectious Disease"/>
            <person name="Wu L."/>
            <person name="Ma J."/>
        </authorList>
    </citation>
    <scope>NUCLEOTIDE SEQUENCE [LARGE SCALE GENOMIC DNA]</scope>
    <source>
        <strain evidence="8">CCUG 60525</strain>
    </source>
</reference>
<comment type="function">
    <text evidence="5">Part of the ABC transporter complex HmuTUV involved in hemin import. Responsible for energy coupling to the transport system.</text>
</comment>
<evidence type="ECO:0000256" key="3">
    <source>
        <dbReference type="ARBA" id="ARBA00022840"/>
    </source>
</evidence>